<dbReference type="InterPro" id="IPR011545">
    <property type="entry name" value="DEAD/DEAH_box_helicase_dom"/>
</dbReference>
<dbReference type="InterPro" id="IPR045562">
    <property type="entry name" value="RecG_dom3_C"/>
</dbReference>
<evidence type="ECO:0000256" key="8">
    <source>
        <dbReference type="ARBA" id="ARBA00049819"/>
    </source>
</evidence>
<dbReference type="Gene3D" id="3.40.50.300">
    <property type="entry name" value="P-loop containing nucleotide triphosphate hydrolases"/>
    <property type="match status" value="2"/>
</dbReference>
<keyword evidence="1" id="KW-0547">Nucleotide-binding</keyword>
<dbReference type="GO" id="GO:0005524">
    <property type="term" value="F:ATP binding"/>
    <property type="evidence" value="ECO:0007669"/>
    <property type="project" value="UniProtKB-KW"/>
</dbReference>
<dbReference type="CDD" id="cd04488">
    <property type="entry name" value="RecG_wedge_OBF"/>
    <property type="match status" value="1"/>
</dbReference>
<accession>A0A1G2F3P7</accession>
<dbReference type="GO" id="GO:0016787">
    <property type="term" value="F:hydrolase activity"/>
    <property type="evidence" value="ECO:0007669"/>
    <property type="project" value="UniProtKB-KW"/>
</dbReference>
<evidence type="ECO:0000256" key="7">
    <source>
        <dbReference type="ARBA" id="ARBA00023204"/>
    </source>
</evidence>
<reference evidence="11 12" key="1">
    <citation type="journal article" date="2016" name="Nat. Commun.">
        <title>Thousands of microbial genomes shed light on interconnected biogeochemical processes in an aquifer system.</title>
        <authorList>
            <person name="Anantharaman K."/>
            <person name="Brown C.T."/>
            <person name="Hug L.A."/>
            <person name="Sharon I."/>
            <person name="Castelle C.J."/>
            <person name="Probst A.J."/>
            <person name="Thomas B.C."/>
            <person name="Singh A."/>
            <person name="Wilkins M.J."/>
            <person name="Karaoz U."/>
            <person name="Brodie E.L."/>
            <person name="Williams K.H."/>
            <person name="Hubbard S.S."/>
            <person name="Banfield J.F."/>
        </authorList>
    </citation>
    <scope>NUCLEOTIDE SEQUENCE [LARGE SCALE GENOMIC DNA]</scope>
</reference>
<name>A0A1G2F3P7_9BACT</name>
<comment type="caution">
    <text evidence="11">The sequence shown here is derived from an EMBL/GenBank/DDBJ whole genome shotgun (WGS) entry which is preliminary data.</text>
</comment>
<dbReference type="SMART" id="SM00487">
    <property type="entry name" value="DEXDc"/>
    <property type="match status" value="1"/>
</dbReference>
<dbReference type="Gene3D" id="2.40.50.140">
    <property type="entry name" value="Nucleic acid-binding proteins"/>
    <property type="match status" value="1"/>
</dbReference>
<keyword evidence="6" id="KW-0238">DNA-binding</keyword>
<dbReference type="InterPro" id="IPR047112">
    <property type="entry name" value="RecG/Mfd"/>
</dbReference>
<dbReference type="AlphaFoldDB" id="A0A1G2F3P7"/>
<evidence type="ECO:0000256" key="6">
    <source>
        <dbReference type="ARBA" id="ARBA00023125"/>
    </source>
</evidence>
<keyword evidence="5" id="KW-0067">ATP-binding</keyword>
<dbReference type="SUPFAM" id="SSF50249">
    <property type="entry name" value="Nucleic acid-binding proteins"/>
    <property type="match status" value="1"/>
</dbReference>
<dbReference type="InterPro" id="IPR012340">
    <property type="entry name" value="NA-bd_OB-fold"/>
</dbReference>
<dbReference type="GO" id="GO:0006281">
    <property type="term" value="P:DNA repair"/>
    <property type="evidence" value="ECO:0007669"/>
    <property type="project" value="UniProtKB-KW"/>
</dbReference>
<dbReference type="PROSITE" id="PS51192">
    <property type="entry name" value="HELICASE_ATP_BIND_1"/>
    <property type="match status" value="1"/>
</dbReference>
<dbReference type="InterPro" id="IPR001650">
    <property type="entry name" value="Helicase_C-like"/>
</dbReference>
<dbReference type="STRING" id="1801726.A3H02_00240"/>
<dbReference type="PROSITE" id="PS51194">
    <property type="entry name" value="HELICASE_CTER"/>
    <property type="match status" value="1"/>
</dbReference>
<dbReference type="GO" id="GO:0003677">
    <property type="term" value="F:DNA binding"/>
    <property type="evidence" value="ECO:0007669"/>
    <property type="project" value="UniProtKB-KW"/>
</dbReference>
<organism evidence="11 12">
    <name type="scientific">Candidatus Niyogibacteria bacterium RIFCSPLOWO2_12_FULL_41_13</name>
    <dbReference type="NCBI Taxonomy" id="1801726"/>
    <lineage>
        <taxon>Bacteria</taxon>
        <taxon>Candidatus Niyogiibacteriota</taxon>
    </lineage>
</organism>
<keyword evidence="3" id="KW-0378">Hydrolase</keyword>
<dbReference type="InterPro" id="IPR033454">
    <property type="entry name" value="RecG_wedge"/>
</dbReference>
<feature type="domain" description="Helicase ATP-binding" evidence="9">
    <location>
        <begin position="281"/>
        <end position="460"/>
    </location>
</feature>
<evidence type="ECO:0000256" key="3">
    <source>
        <dbReference type="ARBA" id="ARBA00022801"/>
    </source>
</evidence>
<evidence type="ECO:0000259" key="10">
    <source>
        <dbReference type="PROSITE" id="PS51194"/>
    </source>
</evidence>
<sequence length="726" mass="84070">MFLQEPLEKYLYLNKKQKFVLQKAGFNKVEDLLRHFPNDYKKFVSLKKIRELKPDEEARIGAKILSSKLKRSWKKRIPVVEFLVQDESGILRITWFNQPYLAKTLKQGEFYYFTGKIYRDKSGSLMINPVWALSADRQEKEIEEISNEEKFYPVYPEIYGLSSRWIAEKIKKLLLEIKDIDLPEILPKFILQKYHLPDFKTSVFAAHQPKNPKHFEAVKKRFSFEEIFLLQLSRLKEKISRKKLPAFEMKISRKEINSFIKFFDFELTNAQKKAVKTLLDDLKKPESMTRLLEGDVGSGKTAVAIIISYAALKSGYQIAYMAPTEVLARQIYEEFIKFLKPFRAKIGLLTSSQSRKYPSKAFPNKDTQISKNQLLKWVLGGEIPVLIGTHSLTYEKVKFNKLGLVIIDEQHRFGIKQRGLLAKKTSKELPSIPHLLSMTATPIPRTLALTIYGDLDLTLLDEMPPGRKKIKTIIVPPEQRERAYEMMREEIKNGRQAYVVCPRIEQKSQIAKRKAQSAKFEEKLHQEPEEEIKAVKSEYKRLSEKIFPELKLGILHGRLLPKEKEEVIKKFKKGEIQILTSTSVIEVGINIPNATMILIEGAERFGLAQLHQLRGRVLRSVYQPYCFIFTEHSSQKILARLNALTKSQNGFELAEYDLKFRGPGELTGAKQWGISDIGMLGLKNLKMVEAARTEAEELLREDFELKNYPLLKETISKLSRSPVHLE</sequence>
<dbReference type="PANTHER" id="PTHR47964:SF1">
    <property type="entry name" value="ATP-DEPENDENT DNA HELICASE HOMOLOG RECG, CHLOROPLASTIC"/>
    <property type="match status" value="1"/>
</dbReference>
<dbReference type="Proteomes" id="UP000176787">
    <property type="component" value="Unassembled WGS sequence"/>
</dbReference>
<dbReference type="Pfam" id="PF00271">
    <property type="entry name" value="Helicase_C"/>
    <property type="match status" value="1"/>
</dbReference>
<dbReference type="SMART" id="SM00490">
    <property type="entry name" value="HELICc"/>
    <property type="match status" value="1"/>
</dbReference>
<gene>
    <name evidence="11" type="ORF">A3H02_00240</name>
</gene>
<keyword evidence="2" id="KW-0227">DNA damage</keyword>
<evidence type="ECO:0000256" key="2">
    <source>
        <dbReference type="ARBA" id="ARBA00022763"/>
    </source>
</evidence>
<proteinExistence type="predicted"/>
<dbReference type="PANTHER" id="PTHR47964">
    <property type="entry name" value="ATP-DEPENDENT DNA HELICASE HOMOLOG RECG, CHLOROPLASTIC"/>
    <property type="match status" value="1"/>
</dbReference>
<dbReference type="GO" id="GO:0003678">
    <property type="term" value="F:DNA helicase activity"/>
    <property type="evidence" value="ECO:0007669"/>
    <property type="project" value="TreeGrafter"/>
</dbReference>
<dbReference type="InterPro" id="IPR027417">
    <property type="entry name" value="P-loop_NTPase"/>
</dbReference>
<dbReference type="Pfam" id="PF19833">
    <property type="entry name" value="RecG_dom3_C"/>
    <property type="match status" value="1"/>
</dbReference>
<evidence type="ECO:0000313" key="11">
    <source>
        <dbReference type="EMBL" id="OGZ32557.1"/>
    </source>
</evidence>
<dbReference type="EMBL" id="MHMS01000006">
    <property type="protein sequence ID" value="OGZ32557.1"/>
    <property type="molecule type" value="Genomic_DNA"/>
</dbReference>
<evidence type="ECO:0000313" key="12">
    <source>
        <dbReference type="Proteomes" id="UP000176787"/>
    </source>
</evidence>
<evidence type="ECO:0000259" key="9">
    <source>
        <dbReference type="PROSITE" id="PS51192"/>
    </source>
</evidence>
<dbReference type="InterPro" id="IPR014001">
    <property type="entry name" value="Helicase_ATP-bd"/>
</dbReference>
<dbReference type="Pfam" id="PF00270">
    <property type="entry name" value="DEAD"/>
    <property type="match status" value="1"/>
</dbReference>
<keyword evidence="4" id="KW-0347">Helicase</keyword>
<evidence type="ECO:0000256" key="4">
    <source>
        <dbReference type="ARBA" id="ARBA00022806"/>
    </source>
</evidence>
<dbReference type="SUPFAM" id="SSF52540">
    <property type="entry name" value="P-loop containing nucleoside triphosphate hydrolases"/>
    <property type="match status" value="2"/>
</dbReference>
<evidence type="ECO:0000256" key="1">
    <source>
        <dbReference type="ARBA" id="ARBA00022741"/>
    </source>
</evidence>
<dbReference type="Pfam" id="PF17191">
    <property type="entry name" value="RecG_wedge"/>
    <property type="match status" value="1"/>
</dbReference>
<evidence type="ECO:0000256" key="5">
    <source>
        <dbReference type="ARBA" id="ARBA00022840"/>
    </source>
</evidence>
<protein>
    <recommendedName>
        <fullName evidence="8">Probable DNA 3'-5' helicase RecG</fullName>
    </recommendedName>
</protein>
<feature type="domain" description="Helicase C-terminal" evidence="10">
    <location>
        <begin position="519"/>
        <end position="659"/>
    </location>
</feature>
<keyword evidence="7" id="KW-0234">DNA repair</keyword>